<dbReference type="AlphaFoldDB" id="A0A225UAN0"/>
<evidence type="ECO:0000256" key="3">
    <source>
        <dbReference type="ARBA" id="ARBA00022525"/>
    </source>
</evidence>
<feature type="non-terminal residue" evidence="6">
    <location>
        <position position="149"/>
    </location>
</feature>
<comment type="domain">
    <text evidence="5">The RxLR-dEER motif acts to carry the protein into the host cell cytoplasm through binding to cell surface phosphatidylinositol-3-phosphate.</text>
</comment>
<evidence type="ECO:0000256" key="5">
    <source>
        <dbReference type="RuleBase" id="RU367124"/>
    </source>
</evidence>
<protein>
    <recommendedName>
        <fullName evidence="5">RxLR effector protein</fullName>
    </recommendedName>
</protein>
<feature type="signal peptide" evidence="5">
    <location>
        <begin position="1"/>
        <end position="18"/>
    </location>
</feature>
<proteinExistence type="inferred from homology"/>
<dbReference type="OrthoDB" id="98107at2759"/>
<dbReference type="EMBL" id="NBNE01024028">
    <property type="protein sequence ID" value="OWY90063.1"/>
    <property type="molecule type" value="Genomic_DNA"/>
</dbReference>
<gene>
    <name evidence="6" type="ORF">PHMEG_00041985</name>
</gene>
<dbReference type="InterPro" id="IPR031825">
    <property type="entry name" value="RXLR"/>
</dbReference>
<keyword evidence="3 5" id="KW-0964">Secreted</keyword>
<feature type="chain" id="PRO_5044986376" description="RxLR effector protein" evidence="5">
    <location>
        <begin position="19"/>
        <end position="149"/>
    </location>
</feature>
<evidence type="ECO:0000256" key="4">
    <source>
        <dbReference type="ARBA" id="ARBA00022729"/>
    </source>
</evidence>
<evidence type="ECO:0000256" key="1">
    <source>
        <dbReference type="ARBA" id="ARBA00004613"/>
    </source>
</evidence>
<comment type="caution">
    <text evidence="6">The sequence shown here is derived from an EMBL/GenBank/DDBJ whole genome shotgun (WGS) entry which is preliminary data.</text>
</comment>
<evidence type="ECO:0000256" key="2">
    <source>
        <dbReference type="ARBA" id="ARBA00010400"/>
    </source>
</evidence>
<keyword evidence="4 5" id="KW-0732">Signal</keyword>
<keyword evidence="7" id="KW-1185">Reference proteome</keyword>
<reference evidence="7" key="1">
    <citation type="submission" date="2017-03" db="EMBL/GenBank/DDBJ databases">
        <title>Phytopthora megakarya and P. palmivora, two closely related causual agents of cacao black pod achieved similar genome size and gene model numbers by different mechanisms.</title>
        <authorList>
            <person name="Ali S."/>
            <person name="Shao J."/>
            <person name="Larry D.J."/>
            <person name="Kronmiller B."/>
            <person name="Shen D."/>
            <person name="Strem M.D."/>
            <person name="Melnick R.L."/>
            <person name="Guiltinan M.J."/>
            <person name="Tyler B.M."/>
            <person name="Meinhardt L.W."/>
            <person name="Bailey B.A."/>
        </authorList>
    </citation>
    <scope>NUCLEOTIDE SEQUENCE [LARGE SCALE GENOMIC DNA]</scope>
    <source>
        <strain evidence="7">zdho120</strain>
    </source>
</reference>
<dbReference type="Pfam" id="PF16810">
    <property type="entry name" value="RXLR"/>
    <property type="match status" value="1"/>
</dbReference>
<comment type="similarity">
    <text evidence="2 5">Belongs to the RxLR effector family.</text>
</comment>
<sequence>MRFYYVALVVMTTLLATATGITVETKENQVSETTSEIASPVETIDVKRSLRIHEDSEERAGNGVRVRDLFKNMKGKREVLPVNIEGLSKTFQKKSLNVLTRQDRTQKMVANKVGLKNVDATGRNAKWMTNNKNGFRLRKKIKKEPEGRI</sequence>
<comment type="subcellular location">
    <subcellularLocation>
        <location evidence="1 5">Secreted</location>
    </subcellularLocation>
</comment>
<dbReference type="Proteomes" id="UP000198211">
    <property type="component" value="Unassembled WGS sequence"/>
</dbReference>
<evidence type="ECO:0000313" key="6">
    <source>
        <dbReference type="EMBL" id="OWY90063.1"/>
    </source>
</evidence>
<evidence type="ECO:0000313" key="7">
    <source>
        <dbReference type="Proteomes" id="UP000198211"/>
    </source>
</evidence>
<comment type="function">
    <text evidence="5">Effector that suppresses plant defense responses during pathogen infection.</text>
</comment>
<name>A0A225UAN0_9STRA</name>
<organism evidence="6 7">
    <name type="scientific">Phytophthora megakarya</name>
    <dbReference type="NCBI Taxonomy" id="4795"/>
    <lineage>
        <taxon>Eukaryota</taxon>
        <taxon>Sar</taxon>
        <taxon>Stramenopiles</taxon>
        <taxon>Oomycota</taxon>
        <taxon>Peronosporomycetes</taxon>
        <taxon>Peronosporales</taxon>
        <taxon>Peronosporaceae</taxon>
        <taxon>Phytophthora</taxon>
    </lineage>
</organism>
<accession>A0A225UAN0</accession>